<comment type="similarity">
    <text evidence="7 9">Belongs to the Maf family. YceF subfamily.</text>
</comment>
<comment type="cofactor">
    <cofactor evidence="9">
        <name>a divalent metal cation</name>
        <dbReference type="ChEBI" id="CHEBI:60240"/>
    </cofactor>
</comment>
<feature type="site" description="Important for substrate specificity" evidence="9">
    <location>
        <position position="167"/>
    </location>
</feature>
<accession>A0AAJ0U8G3</accession>
<dbReference type="PIRSF" id="PIRSF006305">
    <property type="entry name" value="Maf"/>
    <property type="match status" value="1"/>
</dbReference>
<gene>
    <name evidence="10" type="ORF">CKO40_18010</name>
</gene>
<evidence type="ECO:0000256" key="2">
    <source>
        <dbReference type="ARBA" id="ARBA00022490"/>
    </source>
</evidence>
<feature type="site" description="Important for substrate specificity" evidence="9">
    <location>
        <position position="83"/>
    </location>
</feature>
<dbReference type="GO" id="GO:0047429">
    <property type="term" value="F:nucleoside triphosphate diphosphatase activity"/>
    <property type="evidence" value="ECO:0007669"/>
    <property type="project" value="InterPro"/>
</dbReference>
<comment type="caution">
    <text evidence="10">The sequence shown here is derived from an EMBL/GenBank/DDBJ whole genome shotgun (WGS) entry which is preliminary data.</text>
</comment>
<comment type="subcellular location">
    <subcellularLocation>
        <location evidence="1 9">Cytoplasm</location>
    </subcellularLocation>
</comment>
<sequence>MTAASESKPDAGSLRPLVLASTSPFRRELLGRLGLAFATAAPDIDETRHANEPPQALVQRLAEQKARAVAAKFPDALIIGSDQVACLDGQVLGKPGSRARALEQLRRASGREVVFETGLCLYDAATDRAEVRCESYRVLFRDLAEREIAGYVDREQPFGCAGSFKSEGLGIALFARLDGADPTSLIGLPLIRLTQLLRAAGIDPLTQ</sequence>
<dbReference type="GO" id="GO:0009117">
    <property type="term" value="P:nucleotide metabolic process"/>
    <property type="evidence" value="ECO:0007669"/>
    <property type="project" value="UniProtKB-KW"/>
</dbReference>
<feature type="active site" description="Proton acceptor" evidence="9">
    <location>
        <position position="82"/>
    </location>
</feature>
<dbReference type="PANTHER" id="PTHR43213">
    <property type="entry name" value="BIFUNCTIONAL DTTP/UTP PYROPHOSPHATASE/METHYLTRANSFERASE PROTEIN-RELATED"/>
    <property type="match status" value="1"/>
</dbReference>
<evidence type="ECO:0000256" key="9">
    <source>
        <dbReference type="HAMAP-Rule" id="MF_00528"/>
    </source>
</evidence>
<comment type="function">
    <text evidence="6 9">Nucleoside triphosphate pyrophosphatase that hydrolyzes 7-methyl-GTP (m(7)GTP). May have a dual role in cell division arrest and in preventing the incorporation of modified nucleotides into cellular nucleic acids.</text>
</comment>
<dbReference type="PANTHER" id="PTHR43213:SF10">
    <property type="entry name" value="7-METHYL-GTP PYROPHOSPHATASE"/>
    <property type="match status" value="1"/>
</dbReference>
<evidence type="ECO:0000256" key="3">
    <source>
        <dbReference type="ARBA" id="ARBA00022801"/>
    </source>
</evidence>
<evidence type="ECO:0000313" key="11">
    <source>
        <dbReference type="Proteomes" id="UP001296776"/>
    </source>
</evidence>
<dbReference type="Pfam" id="PF02545">
    <property type="entry name" value="Maf"/>
    <property type="match status" value="1"/>
</dbReference>
<evidence type="ECO:0000256" key="7">
    <source>
        <dbReference type="ARBA" id="ARBA00060749"/>
    </source>
</evidence>
<dbReference type="NCBIfam" id="TIGR00172">
    <property type="entry name" value="maf"/>
    <property type="match status" value="1"/>
</dbReference>
<dbReference type="EC" id="3.6.1.-" evidence="9"/>
<reference evidence="10" key="1">
    <citation type="submission" date="2017-08" db="EMBL/GenBank/DDBJ databases">
        <authorList>
            <person name="Imhoff J.F."/>
            <person name="Rahn T."/>
            <person name="Kuenzel S."/>
            <person name="Neulinger S.C."/>
        </authorList>
    </citation>
    <scope>NUCLEOTIDE SEQUENCE</scope>
    <source>
        <strain evidence="10">DSM 11080</strain>
    </source>
</reference>
<dbReference type="AlphaFoldDB" id="A0AAJ0U8G3"/>
<dbReference type="InterPro" id="IPR029001">
    <property type="entry name" value="ITPase-like_fam"/>
</dbReference>
<keyword evidence="3 9" id="KW-0378">Hydrolase</keyword>
<feature type="site" description="Important for substrate specificity" evidence="9">
    <location>
        <position position="25"/>
    </location>
</feature>
<dbReference type="EMBL" id="NRSJ01000041">
    <property type="protein sequence ID" value="MBK1706392.1"/>
    <property type="molecule type" value="Genomic_DNA"/>
</dbReference>
<keyword evidence="11" id="KW-1185">Reference proteome</keyword>
<dbReference type="HAMAP" id="MF_00528">
    <property type="entry name" value="Maf"/>
    <property type="match status" value="1"/>
</dbReference>
<evidence type="ECO:0000256" key="8">
    <source>
        <dbReference type="ARBA" id="ARBA00068163"/>
    </source>
</evidence>
<dbReference type="Gene3D" id="3.90.950.10">
    <property type="match status" value="1"/>
</dbReference>
<evidence type="ECO:0000256" key="4">
    <source>
        <dbReference type="ARBA" id="ARBA00023080"/>
    </source>
</evidence>
<dbReference type="GO" id="GO:0005737">
    <property type="term" value="C:cytoplasm"/>
    <property type="evidence" value="ECO:0007669"/>
    <property type="project" value="UniProtKB-SubCell"/>
</dbReference>
<protein>
    <recommendedName>
        <fullName evidence="8 9">7-methyl-GTP pyrophosphatase</fullName>
        <shortName evidence="9">m(7)GTP pyrophosphatase</shortName>
        <ecNumber evidence="9">3.6.1.-</ecNumber>
    </recommendedName>
</protein>
<comment type="caution">
    <text evidence="9">Lacks conserved residue(s) required for the propagation of feature annotation.</text>
</comment>
<keyword evidence="2 9" id="KW-0963">Cytoplasm</keyword>
<keyword evidence="4 9" id="KW-0546">Nucleotide metabolism</keyword>
<evidence type="ECO:0000256" key="1">
    <source>
        <dbReference type="ARBA" id="ARBA00004496"/>
    </source>
</evidence>
<reference evidence="10" key="2">
    <citation type="journal article" date="2020" name="Microorganisms">
        <title>Osmotic Adaptation and Compatible Solute Biosynthesis of Phototrophic Bacteria as Revealed from Genome Analyses.</title>
        <authorList>
            <person name="Imhoff J.F."/>
            <person name="Rahn T."/>
            <person name="Kunzel S."/>
            <person name="Keller A."/>
            <person name="Neulinger S.C."/>
        </authorList>
    </citation>
    <scope>NUCLEOTIDE SEQUENCE</scope>
    <source>
        <strain evidence="10">DSM 11080</strain>
    </source>
</reference>
<comment type="catalytic activity">
    <reaction evidence="5 9">
        <text>N(7)-methyl-GTP + H2O = N(7)-methyl-GMP + diphosphate + H(+)</text>
        <dbReference type="Rhea" id="RHEA:58744"/>
        <dbReference type="ChEBI" id="CHEBI:15377"/>
        <dbReference type="ChEBI" id="CHEBI:15378"/>
        <dbReference type="ChEBI" id="CHEBI:33019"/>
        <dbReference type="ChEBI" id="CHEBI:58285"/>
        <dbReference type="ChEBI" id="CHEBI:87133"/>
    </reaction>
</comment>
<organism evidence="10 11">
    <name type="scientific">Halochromatium glycolicum</name>
    <dbReference type="NCBI Taxonomy" id="85075"/>
    <lineage>
        <taxon>Bacteria</taxon>
        <taxon>Pseudomonadati</taxon>
        <taxon>Pseudomonadota</taxon>
        <taxon>Gammaproteobacteria</taxon>
        <taxon>Chromatiales</taxon>
        <taxon>Chromatiaceae</taxon>
        <taxon>Halochromatium</taxon>
    </lineage>
</organism>
<evidence type="ECO:0000256" key="6">
    <source>
        <dbReference type="ARBA" id="ARBA00053369"/>
    </source>
</evidence>
<dbReference type="InterPro" id="IPR003697">
    <property type="entry name" value="Maf-like"/>
</dbReference>
<dbReference type="SUPFAM" id="SSF52972">
    <property type="entry name" value="ITPase-like"/>
    <property type="match status" value="1"/>
</dbReference>
<name>A0AAJ0U8G3_9GAMM</name>
<evidence type="ECO:0000313" key="10">
    <source>
        <dbReference type="EMBL" id="MBK1706392.1"/>
    </source>
</evidence>
<dbReference type="RefSeq" id="WP_276570831.1">
    <property type="nucleotide sequence ID" value="NZ_NRSJ01000041.1"/>
</dbReference>
<dbReference type="CDD" id="cd00555">
    <property type="entry name" value="Maf"/>
    <property type="match status" value="1"/>
</dbReference>
<proteinExistence type="inferred from homology"/>
<dbReference type="Proteomes" id="UP001296776">
    <property type="component" value="Unassembled WGS sequence"/>
</dbReference>
<dbReference type="FunFam" id="3.90.950.10:FF:000005">
    <property type="entry name" value="7-methyl-GTP pyrophosphatase"/>
    <property type="match status" value="1"/>
</dbReference>
<evidence type="ECO:0000256" key="5">
    <source>
        <dbReference type="ARBA" id="ARBA00050213"/>
    </source>
</evidence>